<evidence type="ECO:0000256" key="1">
    <source>
        <dbReference type="ARBA" id="ARBA00004141"/>
    </source>
</evidence>
<proteinExistence type="predicted"/>
<feature type="transmembrane region" description="Helical" evidence="5">
    <location>
        <begin position="79"/>
        <end position="98"/>
    </location>
</feature>
<dbReference type="KEGG" id="dbc:MFMK1_003621"/>
<accession>A0AAU0UU20</accession>
<organism evidence="6 7">
    <name type="scientific">Metallumcola ferriviriculae</name>
    <dbReference type="NCBI Taxonomy" id="3039180"/>
    <lineage>
        <taxon>Bacteria</taxon>
        <taxon>Bacillati</taxon>
        <taxon>Bacillota</taxon>
        <taxon>Clostridia</taxon>
        <taxon>Neomoorellales</taxon>
        <taxon>Desulfitibacteraceae</taxon>
        <taxon>Metallumcola</taxon>
    </lineage>
</organism>
<dbReference type="InterPro" id="IPR019109">
    <property type="entry name" value="MamF_MmsF"/>
</dbReference>
<name>A0AAU0UU20_9FIRM</name>
<reference evidence="6 7" key="1">
    <citation type="submission" date="2023-04" db="EMBL/GenBank/DDBJ databases">
        <authorList>
            <person name="Hsu D."/>
        </authorList>
    </citation>
    <scope>NUCLEOTIDE SEQUENCE [LARGE SCALE GENOMIC DNA]</scope>
    <source>
        <strain evidence="6 7">MK1</strain>
    </source>
</reference>
<dbReference type="Proteomes" id="UP001329915">
    <property type="component" value="Chromosome"/>
</dbReference>
<protein>
    <submittedName>
        <fullName evidence="6">DUF4870 domain-containing protein</fullName>
    </submittedName>
</protein>
<gene>
    <name evidence="6" type="ORF">MFMK1_003621</name>
</gene>
<evidence type="ECO:0000313" key="6">
    <source>
        <dbReference type="EMBL" id="WRO23753.1"/>
    </source>
</evidence>
<keyword evidence="3 5" id="KW-1133">Transmembrane helix</keyword>
<keyword evidence="7" id="KW-1185">Reference proteome</keyword>
<evidence type="ECO:0000313" key="7">
    <source>
        <dbReference type="Proteomes" id="UP001329915"/>
    </source>
</evidence>
<feature type="transmembrane region" description="Helical" evidence="5">
    <location>
        <begin position="49"/>
        <end position="67"/>
    </location>
</feature>
<sequence>MRTSEEKILAGIAHLGILFRTSGITVALIIYVIQKDKSNFAAEHAKQALGYQITLAILFYIPALFGFRTLGWGGHVSPVPGWLLIFWGLTLYAIYAAIKAFTGKGFEYAVIGDFIRRI</sequence>
<evidence type="ECO:0000256" key="5">
    <source>
        <dbReference type="SAM" id="Phobius"/>
    </source>
</evidence>
<keyword evidence="4 5" id="KW-0472">Membrane</keyword>
<dbReference type="EMBL" id="CP121694">
    <property type="protein sequence ID" value="WRO23753.1"/>
    <property type="molecule type" value="Genomic_DNA"/>
</dbReference>
<evidence type="ECO:0000256" key="4">
    <source>
        <dbReference type="ARBA" id="ARBA00023136"/>
    </source>
</evidence>
<dbReference type="Pfam" id="PF09685">
    <property type="entry name" value="MamF_MmsF"/>
    <property type="match status" value="1"/>
</dbReference>
<evidence type="ECO:0000256" key="2">
    <source>
        <dbReference type="ARBA" id="ARBA00022692"/>
    </source>
</evidence>
<evidence type="ECO:0000256" key="3">
    <source>
        <dbReference type="ARBA" id="ARBA00022989"/>
    </source>
</evidence>
<comment type="subcellular location">
    <subcellularLocation>
        <location evidence="1">Membrane</location>
        <topology evidence="1">Multi-pass membrane protein</topology>
    </subcellularLocation>
</comment>
<feature type="transmembrane region" description="Helical" evidence="5">
    <location>
        <begin position="12"/>
        <end position="33"/>
    </location>
</feature>
<keyword evidence="2 5" id="KW-0812">Transmembrane</keyword>
<dbReference type="RefSeq" id="WP_366923129.1">
    <property type="nucleotide sequence ID" value="NZ_CP121694.1"/>
</dbReference>
<dbReference type="AlphaFoldDB" id="A0AAU0UU20"/>